<feature type="compositionally biased region" description="Acidic residues" evidence="1">
    <location>
        <begin position="163"/>
        <end position="185"/>
    </location>
</feature>
<feature type="compositionally biased region" description="Basic residues" evidence="1">
    <location>
        <begin position="7"/>
        <end position="17"/>
    </location>
</feature>
<feature type="region of interest" description="Disordered" evidence="1">
    <location>
        <begin position="106"/>
        <end position="185"/>
    </location>
</feature>
<evidence type="ECO:0008006" key="4">
    <source>
        <dbReference type="Google" id="ProtNLM"/>
    </source>
</evidence>
<gene>
    <name evidence="2" type="ORF">PMEA_00021905</name>
</gene>
<dbReference type="PANTHER" id="PTHR22876">
    <property type="entry name" value="ZGC:101016"/>
    <property type="match status" value="1"/>
</dbReference>
<dbReference type="EMBL" id="CALNXJ010000004">
    <property type="protein sequence ID" value="CAH3038783.1"/>
    <property type="molecule type" value="Genomic_DNA"/>
</dbReference>
<dbReference type="InterPro" id="IPR019351">
    <property type="entry name" value="DUF2039"/>
</dbReference>
<evidence type="ECO:0000313" key="3">
    <source>
        <dbReference type="Proteomes" id="UP001159428"/>
    </source>
</evidence>
<organism evidence="2 3">
    <name type="scientific">Pocillopora meandrina</name>
    <dbReference type="NCBI Taxonomy" id="46732"/>
    <lineage>
        <taxon>Eukaryota</taxon>
        <taxon>Metazoa</taxon>
        <taxon>Cnidaria</taxon>
        <taxon>Anthozoa</taxon>
        <taxon>Hexacorallia</taxon>
        <taxon>Scleractinia</taxon>
        <taxon>Astrocoeniina</taxon>
        <taxon>Pocilloporidae</taxon>
        <taxon>Pocillopora</taxon>
    </lineage>
</organism>
<evidence type="ECO:0000256" key="1">
    <source>
        <dbReference type="SAM" id="MobiDB-lite"/>
    </source>
</evidence>
<dbReference type="AlphaFoldDB" id="A0AAU9VY47"/>
<dbReference type="Pfam" id="PF10217">
    <property type="entry name" value="DUF2039"/>
    <property type="match status" value="1"/>
</dbReference>
<evidence type="ECO:0000313" key="2">
    <source>
        <dbReference type="EMBL" id="CAH3038783.1"/>
    </source>
</evidence>
<feature type="compositionally biased region" description="Basic and acidic residues" evidence="1">
    <location>
        <begin position="128"/>
        <end position="150"/>
    </location>
</feature>
<comment type="caution">
    <text evidence="2">The sequence shown here is derived from an EMBL/GenBank/DDBJ whole genome shotgun (WGS) entry which is preliminary data.</text>
</comment>
<accession>A0AAU9VY47</accession>
<reference evidence="2 3" key="1">
    <citation type="submission" date="2022-05" db="EMBL/GenBank/DDBJ databases">
        <authorList>
            <consortium name="Genoscope - CEA"/>
            <person name="William W."/>
        </authorList>
    </citation>
    <scope>NUCLEOTIDE SEQUENCE [LARGE SCALE GENOMIC DNA]</scope>
</reference>
<dbReference type="Proteomes" id="UP001159428">
    <property type="component" value="Unassembled WGS sequence"/>
</dbReference>
<protein>
    <recommendedName>
        <fullName evidence="4">DUF5679 domain-containing protein</fullName>
    </recommendedName>
</protein>
<name>A0AAU9VY47_9CNID</name>
<dbReference type="PANTHER" id="PTHR22876:SF5">
    <property type="entry name" value="CHROMOSOME 9 OPEN READING FRAME 85"/>
    <property type="match status" value="1"/>
</dbReference>
<sequence length="185" mass="21097">MSTKKGNNTKKGQRHQNTKAFKNNLHDTSKKTKQINSLKVGGVCVRCREIIEWRKKYKKYKPLTAPKKCVRCELKTIKHAYHTVCSKCAQQTGVCEKCGEVQEIAAKSEPTPAERASKDSMLQQEIKSMTERQRRTFFRHNEEGDREDTKQVACASNTSDLSSNEDDDDAEMSEPHDEDDELLAS</sequence>
<feature type="region of interest" description="Disordered" evidence="1">
    <location>
        <begin position="1"/>
        <end position="30"/>
    </location>
</feature>
<keyword evidence="3" id="KW-1185">Reference proteome</keyword>
<proteinExistence type="predicted"/>